<dbReference type="EMBL" id="LKEB01000003">
    <property type="protein sequence ID" value="ROW16984.1"/>
    <property type="molecule type" value="Genomic_DNA"/>
</dbReference>
<gene>
    <name evidence="3" type="ORF">VPNG_01310</name>
</gene>
<dbReference type="OrthoDB" id="2958217at2759"/>
<dbReference type="InParanoid" id="A0A423XLM7"/>
<feature type="compositionally biased region" description="Basic and acidic residues" evidence="1">
    <location>
        <begin position="647"/>
        <end position="656"/>
    </location>
</feature>
<evidence type="ECO:0000313" key="4">
    <source>
        <dbReference type="Proteomes" id="UP000285146"/>
    </source>
</evidence>
<name>A0A423XLM7_9PEZI</name>
<proteinExistence type="predicted"/>
<dbReference type="Pfam" id="PF06985">
    <property type="entry name" value="HET"/>
    <property type="match status" value="1"/>
</dbReference>
<dbReference type="PANTHER" id="PTHR33112">
    <property type="entry name" value="DOMAIN PROTEIN, PUTATIVE-RELATED"/>
    <property type="match status" value="1"/>
</dbReference>
<feature type="region of interest" description="Disordered" evidence="1">
    <location>
        <begin position="632"/>
        <end position="668"/>
    </location>
</feature>
<keyword evidence="4" id="KW-1185">Reference proteome</keyword>
<evidence type="ECO:0000313" key="3">
    <source>
        <dbReference type="EMBL" id="ROW16984.1"/>
    </source>
</evidence>
<dbReference type="InterPro" id="IPR010730">
    <property type="entry name" value="HET"/>
</dbReference>
<protein>
    <recommendedName>
        <fullName evidence="2">Heterokaryon incompatibility domain-containing protein</fullName>
    </recommendedName>
</protein>
<evidence type="ECO:0000256" key="1">
    <source>
        <dbReference type="SAM" id="MobiDB-lite"/>
    </source>
</evidence>
<dbReference type="AlphaFoldDB" id="A0A423XLM7"/>
<dbReference type="PANTHER" id="PTHR33112:SF12">
    <property type="entry name" value="HETEROKARYON INCOMPATIBILITY DOMAIN-CONTAINING PROTEIN"/>
    <property type="match status" value="1"/>
</dbReference>
<sequence>MSDTNGHAFKAALVKAATFKGEVCDTCDLLKLSVDKFLIGDSDAARSLGRPGLALARSNFRNAAPRLQLNSGRGPMSLGSVSEIQERAKICSLCRLVHEAIGRYNTMSDVEGLACFMEWEVDGRQSRRKPGGTTAGEDDGRVRYSNLSRRIRFWWTQGDGKKPDDRKRQEAYILFVPPRGQALPNADANLMRPGMQELWFLARDFDTEKSNQALVKSWLDLCETHHGKACKGHNDTDRFAALLRQTSFGVIDVVRMQLCQLPIHSNGPARYVALSYVWGHVGNTSHCTIRENVMQRIQPGGVEARVCPRTIQEAIQLTRDLGERYIWIDSLCIVQNSESSWRLNAANMDLVYGNAYLTICAADGEDCRVGLAALDPQEADTPLKAEYEKDLRLLVSRPSESVIRDSVWNQRAWTFQERILSRRCLVFAGKRFYFQCRSSNMSQDIYPDGSGTGWSSDWKNSPLRTLGELETRPIWFYMTCVYLYTGRHLTFAKDILAAFDGVARLMERHMHGTRLLHGLPPSHFDFALLWEPLSCQKRRGLETDGGQGRAATEFPSWSWSGWMDEADQRKGAPVKYRQETLEGCLIDVNEWLLEHTWIKWFIRNANGDLRPIWTKDSIPKAPGVSTRWHGYTAMGPEPRSPSTLHGFGRDRERGAYETESESPSRRYTSMSTLSIKTYRPDTDDYGRETRSSVKGLRSDSFCGTIPDNPFGVNSVGFETLSQYSDQTVLQFWTWRAQFYVLRNNEATEEASPGEGLVRCDVADENGDWCGHIVLNGNWINDWRQERKWHFIAISDARSFSKDECRNWSHYIPKDLEDVEWDLFFVLLIDWNSEKLVWERVGLGKVFQAAFDWSGQWSEILLG</sequence>
<organism evidence="3 4">
    <name type="scientific">Cytospora leucostoma</name>
    <dbReference type="NCBI Taxonomy" id="1230097"/>
    <lineage>
        <taxon>Eukaryota</taxon>
        <taxon>Fungi</taxon>
        <taxon>Dikarya</taxon>
        <taxon>Ascomycota</taxon>
        <taxon>Pezizomycotina</taxon>
        <taxon>Sordariomycetes</taxon>
        <taxon>Sordariomycetidae</taxon>
        <taxon>Diaporthales</taxon>
        <taxon>Cytosporaceae</taxon>
        <taxon>Cytospora</taxon>
    </lineage>
</organism>
<evidence type="ECO:0000259" key="2">
    <source>
        <dbReference type="Pfam" id="PF06985"/>
    </source>
</evidence>
<accession>A0A423XLM7</accession>
<dbReference type="Proteomes" id="UP000285146">
    <property type="component" value="Unassembled WGS sequence"/>
</dbReference>
<feature type="domain" description="Heterokaryon incompatibility" evidence="2">
    <location>
        <begin position="271"/>
        <end position="417"/>
    </location>
</feature>
<comment type="caution">
    <text evidence="3">The sequence shown here is derived from an EMBL/GenBank/DDBJ whole genome shotgun (WGS) entry which is preliminary data.</text>
</comment>
<reference evidence="3 4" key="1">
    <citation type="submission" date="2015-09" db="EMBL/GenBank/DDBJ databases">
        <title>Host preference determinants of Valsa canker pathogens revealed by comparative genomics.</title>
        <authorList>
            <person name="Yin Z."/>
            <person name="Huang L."/>
        </authorList>
    </citation>
    <scope>NUCLEOTIDE SEQUENCE [LARGE SCALE GENOMIC DNA]</scope>
    <source>
        <strain evidence="3 4">SXYLt</strain>
    </source>
</reference>